<evidence type="ECO:0000313" key="1">
    <source>
        <dbReference type="EMBL" id="MPN00998.1"/>
    </source>
</evidence>
<dbReference type="AlphaFoldDB" id="A0A645EG65"/>
<accession>A0A645EG65</accession>
<reference evidence="1" key="1">
    <citation type="submission" date="2019-08" db="EMBL/GenBank/DDBJ databases">
        <authorList>
            <person name="Kucharzyk K."/>
            <person name="Murdoch R.W."/>
            <person name="Higgins S."/>
            <person name="Loffler F."/>
        </authorList>
    </citation>
    <scope>NUCLEOTIDE SEQUENCE</scope>
</reference>
<name>A0A645EG65_9ZZZZ</name>
<protein>
    <submittedName>
        <fullName evidence="1">Uncharacterized protein</fullName>
    </submittedName>
</protein>
<proteinExistence type="predicted"/>
<gene>
    <name evidence="1" type="ORF">SDC9_148196</name>
</gene>
<organism evidence="1">
    <name type="scientific">bioreactor metagenome</name>
    <dbReference type="NCBI Taxonomy" id="1076179"/>
    <lineage>
        <taxon>unclassified sequences</taxon>
        <taxon>metagenomes</taxon>
        <taxon>ecological metagenomes</taxon>
    </lineage>
</organism>
<comment type="caution">
    <text evidence="1">The sequence shown here is derived from an EMBL/GenBank/DDBJ whole genome shotgun (WGS) entry which is preliminary data.</text>
</comment>
<sequence length="205" mass="21018">MALAGGSALGEAGNLPGGGGKVGVSPAAPPALAEDIGFPIGHILDNFAGFRVPHQGAPGDLDCQIHPVLAGLARALPVHAVRGGILPLVAEVQQGGKVVVHLQNDGTALAAVPAVRSARRHIFFTVEGNHSVSAVARPHGDAGLIDKRRRHKLPRFLVGWSAPRVRRVPEVGSGSAILPSVSSSKKRASNVCVRGPSMVFGYCAS</sequence>
<dbReference type="EMBL" id="VSSQ01047026">
    <property type="protein sequence ID" value="MPN00998.1"/>
    <property type="molecule type" value="Genomic_DNA"/>
</dbReference>